<organism evidence="1 2">
    <name type="scientific">Pseudogemmobacter humi</name>
    <dbReference type="NCBI Taxonomy" id="2483812"/>
    <lineage>
        <taxon>Bacteria</taxon>
        <taxon>Pseudomonadati</taxon>
        <taxon>Pseudomonadota</taxon>
        <taxon>Alphaproteobacteria</taxon>
        <taxon>Rhodobacterales</taxon>
        <taxon>Paracoccaceae</taxon>
        <taxon>Pseudogemmobacter</taxon>
    </lineage>
</organism>
<reference evidence="1 2" key="1">
    <citation type="submission" date="2018-11" db="EMBL/GenBank/DDBJ databases">
        <authorList>
            <person name="Criscuolo A."/>
        </authorList>
    </citation>
    <scope>NUCLEOTIDE SEQUENCE [LARGE SCALE GENOMIC DNA]</scope>
    <source>
        <strain evidence="1">ACIP111625</strain>
    </source>
</reference>
<dbReference type="GO" id="GO:0016740">
    <property type="term" value="F:transferase activity"/>
    <property type="evidence" value="ECO:0007669"/>
    <property type="project" value="UniProtKB-KW"/>
</dbReference>
<dbReference type="AlphaFoldDB" id="A0A3P5X1W8"/>
<dbReference type="EMBL" id="UXAW01000051">
    <property type="protein sequence ID" value="VDC25221.1"/>
    <property type="molecule type" value="Genomic_DNA"/>
</dbReference>
<keyword evidence="1" id="KW-0808">Transferase</keyword>
<proteinExistence type="predicted"/>
<dbReference type="OrthoDB" id="7839681at2"/>
<name>A0A3P5X1W8_9RHOB</name>
<evidence type="ECO:0000313" key="1">
    <source>
        <dbReference type="EMBL" id="VDC25221.1"/>
    </source>
</evidence>
<dbReference type="InterPro" id="IPR011009">
    <property type="entry name" value="Kinase-like_dom_sf"/>
</dbReference>
<dbReference type="Proteomes" id="UP000277498">
    <property type="component" value="Unassembled WGS sequence"/>
</dbReference>
<evidence type="ECO:0000313" key="2">
    <source>
        <dbReference type="Proteomes" id="UP000277498"/>
    </source>
</evidence>
<keyword evidence="2" id="KW-1185">Reference proteome</keyword>
<protein>
    <submittedName>
        <fullName evidence="1">Phosphotransferase enzyme family protein</fullName>
    </submittedName>
</protein>
<dbReference type="RefSeq" id="WP_124085868.1">
    <property type="nucleotide sequence ID" value="NZ_UXAW01000051.1"/>
</dbReference>
<sequence length="244" mass="26850">MNGNGLSHLVKDALRNRPGRISRLRSAAGGTFWLKRVEKLSLRLRLQKGDPRRAFEAEREGLKTLAAKGLPVPKILLEGPDYFLLPDAGPTLEQIAGDEARPVPDREAAFAAAGKALARLHWAGLSHGRPAPRDICWDGCTARFIDLERFSLACRSGFRQALDVVIFTQSCFSRWPRDSRWLDAALAAWSANAPDGAGKRVSRLACGLGWLGPPARALSHFRPKSRELRAVPLTLGRLRCGRFA</sequence>
<dbReference type="SUPFAM" id="SSF56112">
    <property type="entry name" value="Protein kinase-like (PK-like)"/>
    <property type="match status" value="1"/>
</dbReference>
<accession>A0A3P5X1W8</accession>
<gene>
    <name evidence="1" type="ORF">XINFAN_01459</name>
</gene>